<feature type="transmembrane region" description="Helical" evidence="2">
    <location>
        <begin position="769"/>
        <end position="791"/>
    </location>
</feature>
<dbReference type="InterPro" id="IPR007111">
    <property type="entry name" value="NACHT_NTPase"/>
</dbReference>
<evidence type="ECO:0000259" key="3">
    <source>
        <dbReference type="Pfam" id="PF05729"/>
    </source>
</evidence>
<dbReference type="OrthoDB" id="419058at2"/>
<gene>
    <name evidence="4" type="ORF">EDD29_2417</name>
</gene>
<dbReference type="InterPro" id="IPR027417">
    <property type="entry name" value="P-loop_NTPase"/>
</dbReference>
<dbReference type="SUPFAM" id="SSF50969">
    <property type="entry name" value="YVTN repeat-like/Quinoprotein amine dehydrogenase"/>
    <property type="match status" value="1"/>
</dbReference>
<feature type="region of interest" description="Disordered" evidence="1">
    <location>
        <begin position="105"/>
        <end position="124"/>
    </location>
</feature>
<comment type="caution">
    <text evidence="4">The sequence shown here is derived from an EMBL/GenBank/DDBJ whole genome shotgun (WGS) entry which is preliminary data.</text>
</comment>
<keyword evidence="2" id="KW-0472">Membrane</keyword>
<keyword evidence="5" id="KW-1185">Reference proteome</keyword>
<feature type="domain" description="NACHT" evidence="3">
    <location>
        <begin position="143"/>
        <end position="289"/>
    </location>
</feature>
<feature type="transmembrane region" description="Helical" evidence="2">
    <location>
        <begin position="602"/>
        <end position="620"/>
    </location>
</feature>
<organism evidence="4 5">
    <name type="scientific">Actinocorallia herbida</name>
    <dbReference type="NCBI Taxonomy" id="58109"/>
    <lineage>
        <taxon>Bacteria</taxon>
        <taxon>Bacillati</taxon>
        <taxon>Actinomycetota</taxon>
        <taxon>Actinomycetes</taxon>
        <taxon>Streptosporangiales</taxon>
        <taxon>Thermomonosporaceae</taxon>
        <taxon>Actinocorallia</taxon>
    </lineage>
</organism>
<proteinExistence type="predicted"/>
<sequence length="1140" mass="120679">MRRRFLTFLFGLLCVAGLLGVGVFLRKAGLEKADQYASVLALLVALGAAGVHTLRWARRDRSEDDPDKAVRLLVRAVRTQWAREAEARRLLRPRPLRLRWRTAPPDVRAGASGGGHGSLPPTDTRLPAAADLAAALHAADGPLVVLGEPGAGKTTTALLLLLALLEDAPPVPVLLSARDWDPAQGVETWLARRIGEDYPALQAVCAPAAHIADRGVLLILDGLDEMPRSLLPAAIDDLDRAAGSGLPLVLTCRTADYTEAVASSGPLSRASVLEIEPVGASDSAVYLAERDSPTAAARWRPVLDALLREDGGPLAQALSTPLMISLARRVYQDPDSRPAHLVDLPDADAVRDHLLSALLPAAYDTPADAARAERRLSFLAQRSRPTERSTLLPWWRLASLVPAPVIALMTAVPILLTSVAVAVFFFRTTDYREVTGSPSDYSFVALLGGLALAAVSASNCVRIARPAADSRSGSRVGRVVGAVFVALAGVGLGWAALLVLHPGLAASSKRLIAALAVLDGMEPSIDGEGWFGYGPFVGVVVLVSVVLSTGVSTRHAALPRRTALRVRALWRHLATGFAVGLVVAAAWTLPSFNGDLAEDARTALTALAVAGPLFGIGRWISAPADETNAAGPEESLRGDRTSHLVFLGGTVSTVLIILFAVMTAVDAEPTTITAALAVVAVSLTVVLAFNSGSVWPVFVMARLWLALRGHLPWRYSAFLRDAHARGVLRQAGPVHEFRHALLAAHLATRAGTGGALTQRRARRHPARNLAVLFGAAIASWTLLLGTARAIVAVEVPEPAFTLPIRSGPPPPFDRTGARLALLNPDGDLEIHETRHGALLTRAPADPMEWPAGFSPDGRWLLTLVCARDSCHTQVRRTSDLAVAAVLNAPEDLSVGPPTFAEDGSSLAALLCDGVCTDAVLWNLEDGTSRALSRPSPSASLLAVTAADAKGADLVAARDGTLIHVRLTADRTVWTRAFTDDTDLVLTESLGHLWACPRNGPAPGICTLTDTRGRPSPAKAPLARLTDLCPTAARAVTLWSTDANRADLPSAMPPSPVARAEGRYEYFFEAGGADSYGYMGTTTAFYPDDPNSHLTLRGDDLDVEAPEADPTRALYSAGIGDELHVWRLPPVAPPRRPDPLC</sequence>
<accession>A0A3N1CVZ4</accession>
<dbReference type="InterPro" id="IPR011044">
    <property type="entry name" value="Quino_amine_DH_bsu"/>
</dbReference>
<name>A0A3N1CVZ4_9ACTN</name>
<dbReference type="AlphaFoldDB" id="A0A3N1CVZ4"/>
<feature type="transmembrane region" description="Helical" evidence="2">
    <location>
        <begin position="530"/>
        <end position="551"/>
    </location>
</feature>
<feature type="transmembrane region" description="Helical" evidence="2">
    <location>
        <begin position="641"/>
        <end position="662"/>
    </location>
</feature>
<evidence type="ECO:0000313" key="5">
    <source>
        <dbReference type="Proteomes" id="UP000272400"/>
    </source>
</evidence>
<dbReference type="Pfam" id="PF05729">
    <property type="entry name" value="NACHT"/>
    <property type="match status" value="1"/>
</dbReference>
<evidence type="ECO:0000256" key="1">
    <source>
        <dbReference type="SAM" id="MobiDB-lite"/>
    </source>
</evidence>
<feature type="transmembrane region" description="Helical" evidence="2">
    <location>
        <begin position="36"/>
        <end position="54"/>
    </location>
</feature>
<keyword evidence="2" id="KW-1133">Transmembrane helix</keyword>
<feature type="transmembrane region" description="Helical" evidence="2">
    <location>
        <begin position="476"/>
        <end position="500"/>
    </location>
</feature>
<feature type="transmembrane region" description="Helical" evidence="2">
    <location>
        <begin position="674"/>
        <end position="705"/>
    </location>
</feature>
<evidence type="ECO:0000313" key="4">
    <source>
        <dbReference type="EMBL" id="ROO84888.1"/>
    </source>
</evidence>
<feature type="transmembrane region" description="Helical" evidence="2">
    <location>
        <begin position="441"/>
        <end position="464"/>
    </location>
</feature>
<dbReference type="SUPFAM" id="SSF52540">
    <property type="entry name" value="P-loop containing nucleoside triphosphate hydrolases"/>
    <property type="match status" value="1"/>
</dbReference>
<reference evidence="4 5" key="1">
    <citation type="submission" date="2018-11" db="EMBL/GenBank/DDBJ databases">
        <title>Sequencing the genomes of 1000 actinobacteria strains.</title>
        <authorList>
            <person name="Klenk H.-P."/>
        </authorList>
    </citation>
    <scope>NUCLEOTIDE SEQUENCE [LARGE SCALE GENOMIC DNA]</scope>
    <source>
        <strain evidence="4 5">DSM 44254</strain>
    </source>
</reference>
<evidence type="ECO:0000256" key="2">
    <source>
        <dbReference type="SAM" id="Phobius"/>
    </source>
</evidence>
<dbReference type="Proteomes" id="UP000272400">
    <property type="component" value="Unassembled WGS sequence"/>
</dbReference>
<protein>
    <submittedName>
        <fullName evidence="4">NACHT domain-containing protein</fullName>
    </submittedName>
</protein>
<dbReference type="Gene3D" id="3.40.50.300">
    <property type="entry name" value="P-loop containing nucleotide triphosphate hydrolases"/>
    <property type="match status" value="1"/>
</dbReference>
<feature type="transmembrane region" description="Helical" evidence="2">
    <location>
        <begin position="572"/>
        <end position="590"/>
    </location>
</feature>
<keyword evidence="2" id="KW-0812">Transmembrane</keyword>
<dbReference type="EMBL" id="RJKE01000001">
    <property type="protein sequence ID" value="ROO84888.1"/>
    <property type="molecule type" value="Genomic_DNA"/>
</dbReference>
<feature type="transmembrane region" description="Helical" evidence="2">
    <location>
        <begin position="405"/>
        <end position="426"/>
    </location>
</feature>